<organism evidence="1 2">
    <name type="scientific">Listeria fleischmannii 1991</name>
    <dbReference type="NCBI Taxonomy" id="1430899"/>
    <lineage>
        <taxon>Bacteria</taxon>
        <taxon>Bacillati</taxon>
        <taxon>Bacillota</taxon>
        <taxon>Bacilli</taxon>
        <taxon>Bacillales</taxon>
        <taxon>Listeriaceae</taxon>
        <taxon>Listeria</taxon>
    </lineage>
</organism>
<dbReference type="PATRIC" id="fig|1430899.3.peg.2165"/>
<evidence type="ECO:0008006" key="3">
    <source>
        <dbReference type="Google" id="ProtNLM"/>
    </source>
</evidence>
<dbReference type="RefSeq" id="WP_007475394.1">
    <property type="nucleotide sequence ID" value="NZ_KQ130619.1"/>
</dbReference>
<protein>
    <recommendedName>
        <fullName evidence="3">Lipoprotein</fullName>
    </recommendedName>
</protein>
<name>A0A0J8G7F8_9LIST</name>
<dbReference type="AlphaFoldDB" id="A0A0J8G7F8"/>
<proteinExistence type="predicted"/>
<dbReference type="PROSITE" id="PS51257">
    <property type="entry name" value="PROKAR_LIPOPROTEIN"/>
    <property type="match status" value="1"/>
</dbReference>
<gene>
    <name evidence="1" type="ORF">X560_2117</name>
</gene>
<accession>A0A0J8G7F8</accession>
<evidence type="ECO:0000313" key="1">
    <source>
        <dbReference type="EMBL" id="KMT58555.1"/>
    </source>
</evidence>
<evidence type="ECO:0000313" key="2">
    <source>
        <dbReference type="Proteomes" id="UP000052258"/>
    </source>
</evidence>
<sequence length="117" mass="13008">MKKIGWIVALLVVLAGCGQNESVDTVVKLDGVVSRDHTGNDKSVFVRDLVGEELELANETELQAIGKIENEKDERALNVESLDEEDNVQVYLKADFKPKGSEPRKIPYADIIKIVKE</sequence>
<comment type="caution">
    <text evidence="1">The sequence shown here is derived from an EMBL/GenBank/DDBJ whole genome shotgun (WGS) entry which is preliminary data.</text>
</comment>
<dbReference type="Proteomes" id="UP000052258">
    <property type="component" value="Unassembled WGS sequence"/>
</dbReference>
<reference evidence="1 2" key="1">
    <citation type="journal article" date="2015" name="Genome Biol. Evol.">
        <title>Comparative Genomics of Listeria Sensu Lato: Genus-Wide Differences in Evolutionary Dynamics and the Progressive Gain of Complex, Potentially Pathogenicity-Related Traits through Lateral Gene Transfer.</title>
        <authorList>
            <person name="Chiara M."/>
            <person name="Caruso M."/>
            <person name="D'Erchia A.M."/>
            <person name="Manzari C."/>
            <person name="Fraccalvieri R."/>
            <person name="Goffredo E."/>
            <person name="Latorre L."/>
            <person name="Miccolupo A."/>
            <person name="Padalino I."/>
            <person name="Santagada G."/>
            <person name="Chiocco D."/>
            <person name="Pesole G."/>
            <person name="Horner D.S."/>
            <person name="Parisi A."/>
        </authorList>
    </citation>
    <scope>NUCLEOTIDE SEQUENCE [LARGE SCALE GENOMIC DNA]</scope>
    <source>
        <strain evidence="1 2">1991</strain>
    </source>
</reference>
<keyword evidence="2" id="KW-1185">Reference proteome</keyword>
<dbReference type="OrthoDB" id="2362222at2"/>
<dbReference type="EMBL" id="AZHO01000028">
    <property type="protein sequence ID" value="KMT58555.1"/>
    <property type="molecule type" value="Genomic_DNA"/>
</dbReference>